<reference evidence="8" key="1">
    <citation type="submission" date="2023-06" db="EMBL/GenBank/DDBJ databases">
        <title>Draft genome of Marssonina rosae.</title>
        <authorList>
            <person name="Cheng Q."/>
        </authorList>
    </citation>
    <scope>NUCLEOTIDE SEQUENCE</scope>
    <source>
        <strain evidence="8">R4</strain>
    </source>
</reference>
<feature type="active site" evidence="5">
    <location>
        <position position="327"/>
    </location>
</feature>
<gene>
    <name evidence="8" type="ORF">QTJ16_002161</name>
</gene>
<evidence type="ECO:0000256" key="7">
    <source>
        <dbReference type="SAM" id="MobiDB-lite"/>
    </source>
</evidence>
<dbReference type="EC" id="5.1.3.15" evidence="3"/>
<dbReference type="EMBL" id="JAUBYV010000002">
    <property type="protein sequence ID" value="KAK2629058.1"/>
    <property type="molecule type" value="Genomic_DNA"/>
</dbReference>
<dbReference type="Gene3D" id="2.70.98.10">
    <property type="match status" value="1"/>
</dbReference>
<feature type="binding site" evidence="6">
    <location>
        <position position="130"/>
    </location>
    <ligand>
        <name>substrate</name>
    </ligand>
</feature>
<dbReference type="GO" id="GO:0030246">
    <property type="term" value="F:carbohydrate binding"/>
    <property type="evidence" value="ECO:0007669"/>
    <property type="project" value="InterPro"/>
</dbReference>
<dbReference type="SUPFAM" id="SSF74650">
    <property type="entry name" value="Galactose mutarotase-like"/>
    <property type="match status" value="1"/>
</dbReference>
<dbReference type="PIRSF" id="PIRSF016020">
    <property type="entry name" value="PHexose_mutarotase"/>
    <property type="match status" value="1"/>
</dbReference>
<dbReference type="InterPro" id="IPR008183">
    <property type="entry name" value="Aldose_1/G6P_1-epimerase"/>
</dbReference>
<evidence type="ECO:0000313" key="9">
    <source>
        <dbReference type="Proteomes" id="UP001285354"/>
    </source>
</evidence>
<keyword evidence="4" id="KW-0413">Isomerase</keyword>
<protein>
    <recommendedName>
        <fullName evidence="3">glucose-6-phosphate 1-epimerase</fullName>
        <ecNumber evidence="3">5.1.3.15</ecNumber>
    </recommendedName>
</protein>
<sequence>MSLAVPVLLHYELYTPPPTSSQPQPTNKMVDRPKKPTALSATPGLPPQAQVNITHEHSRVSAVLPTGESVEILLYGATIISWKDGDGEERLWLSDAAKLDGSKAVRGGVPLVFPVFGTAPDHSATSKLPQHGFARTSRWEFLGKSTSESSSLSASSAGDDSVKLDFGLSPSNLSEESKEAWPYVFGLIYSVTLSREGLTTSLVVRNEGETAWEFQTLMHTYFKVKDISAVSVAGLESSPYSDKVSPRAEPYTSDTSAISVSSKIDRVYTPAGGPAAAVVISEGGSKKYSIVRDNLNEVVVWNPWKEDAANIGDFAPKDGYREMICVEAGAVKGWQKLEQGETWEGGQVITAAN</sequence>
<feature type="region of interest" description="Disordered" evidence="7">
    <location>
        <begin position="16"/>
        <end position="43"/>
    </location>
</feature>
<comment type="similarity">
    <text evidence="2">Belongs to the glucose-6-phosphate 1-epimerase family.</text>
</comment>
<organism evidence="8 9">
    <name type="scientific">Diplocarpon rosae</name>
    <dbReference type="NCBI Taxonomy" id="946125"/>
    <lineage>
        <taxon>Eukaryota</taxon>
        <taxon>Fungi</taxon>
        <taxon>Dikarya</taxon>
        <taxon>Ascomycota</taxon>
        <taxon>Pezizomycotina</taxon>
        <taxon>Leotiomycetes</taxon>
        <taxon>Helotiales</taxon>
        <taxon>Drepanopezizaceae</taxon>
        <taxon>Diplocarpon</taxon>
    </lineage>
</organism>
<comment type="caution">
    <text evidence="8">The sequence shown here is derived from an EMBL/GenBank/DDBJ whole genome shotgun (WGS) entry which is preliminary data.</text>
</comment>
<evidence type="ECO:0000256" key="3">
    <source>
        <dbReference type="ARBA" id="ARBA00012083"/>
    </source>
</evidence>
<dbReference type="CDD" id="cd09020">
    <property type="entry name" value="D-hex-6-P-epi_like"/>
    <property type="match status" value="1"/>
</dbReference>
<dbReference type="Pfam" id="PF01263">
    <property type="entry name" value="Aldose_epim"/>
    <property type="match status" value="1"/>
</dbReference>
<feature type="binding site" evidence="6">
    <location>
        <position position="106"/>
    </location>
    <ligand>
        <name>substrate</name>
    </ligand>
</feature>
<dbReference type="InterPro" id="IPR025532">
    <property type="entry name" value="G6P_1-epimerase"/>
</dbReference>
<name>A0AAD9WGA4_9HELO</name>
<keyword evidence="9" id="KW-1185">Reference proteome</keyword>
<dbReference type="GO" id="GO:0005975">
    <property type="term" value="P:carbohydrate metabolic process"/>
    <property type="evidence" value="ECO:0007669"/>
    <property type="project" value="InterPro"/>
</dbReference>
<dbReference type="AlphaFoldDB" id="A0AAD9WGA4"/>
<evidence type="ECO:0000256" key="1">
    <source>
        <dbReference type="ARBA" id="ARBA00001096"/>
    </source>
</evidence>
<evidence type="ECO:0000256" key="4">
    <source>
        <dbReference type="ARBA" id="ARBA00023235"/>
    </source>
</evidence>
<evidence type="ECO:0000256" key="6">
    <source>
        <dbReference type="PIRSR" id="PIRSR016020-2"/>
    </source>
</evidence>
<dbReference type="GO" id="GO:0047938">
    <property type="term" value="F:glucose-6-phosphate 1-epimerase activity"/>
    <property type="evidence" value="ECO:0007669"/>
    <property type="project" value="UniProtKB-EC"/>
</dbReference>
<feature type="active site" evidence="5">
    <location>
        <position position="219"/>
    </location>
</feature>
<evidence type="ECO:0000256" key="5">
    <source>
        <dbReference type="PIRSR" id="PIRSR016020-1"/>
    </source>
</evidence>
<feature type="binding site" evidence="6">
    <location>
        <position position="135"/>
    </location>
    <ligand>
        <name>substrate</name>
    </ligand>
</feature>
<evidence type="ECO:0000256" key="2">
    <source>
        <dbReference type="ARBA" id="ARBA00005866"/>
    </source>
</evidence>
<dbReference type="PANTHER" id="PTHR11122">
    <property type="entry name" value="APOSPORY-ASSOCIATED PROTEIN C-RELATED"/>
    <property type="match status" value="1"/>
</dbReference>
<dbReference type="Proteomes" id="UP001285354">
    <property type="component" value="Unassembled WGS sequence"/>
</dbReference>
<proteinExistence type="inferred from homology"/>
<dbReference type="InterPro" id="IPR011013">
    <property type="entry name" value="Gal_mutarotase_sf_dom"/>
</dbReference>
<dbReference type="PANTHER" id="PTHR11122:SF13">
    <property type="entry name" value="GLUCOSE-6-PHOSPHATE 1-EPIMERASE"/>
    <property type="match status" value="1"/>
</dbReference>
<dbReference type="GO" id="GO:0005737">
    <property type="term" value="C:cytoplasm"/>
    <property type="evidence" value="ECO:0007669"/>
    <property type="project" value="TreeGrafter"/>
</dbReference>
<dbReference type="InterPro" id="IPR014718">
    <property type="entry name" value="GH-type_carb-bd"/>
</dbReference>
<evidence type="ECO:0000313" key="8">
    <source>
        <dbReference type="EMBL" id="KAK2629058.1"/>
    </source>
</evidence>
<accession>A0AAD9WGA4</accession>
<comment type="catalytic activity">
    <reaction evidence="1">
        <text>alpha-D-glucose 6-phosphate = beta-D-glucose 6-phosphate</text>
        <dbReference type="Rhea" id="RHEA:16249"/>
        <dbReference type="ChEBI" id="CHEBI:58225"/>
        <dbReference type="ChEBI" id="CHEBI:58247"/>
        <dbReference type="EC" id="5.1.3.15"/>
    </reaction>
</comment>